<feature type="domain" description="Siderophore-interacting FAD-binding" evidence="2">
    <location>
        <begin position="10"/>
        <end position="127"/>
    </location>
</feature>
<evidence type="ECO:0000259" key="1">
    <source>
        <dbReference type="Pfam" id="PF04954"/>
    </source>
</evidence>
<evidence type="ECO:0000313" key="4">
    <source>
        <dbReference type="Proteomes" id="UP001178281"/>
    </source>
</evidence>
<gene>
    <name evidence="3" type="ORF">Q7X28_10425</name>
</gene>
<dbReference type="PANTHER" id="PTHR30157">
    <property type="entry name" value="FERRIC REDUCTASE, NADPH-DEPENDENT"/>
    <property type="match status" value="1"/>
</dbReference>
<sequence length="298" mass="32968">MKWNDFVLTVAASSQVSKNLLRLEFDVDPAAGQGYRPISPGDESIAFYFSPDGDELRTRRSEDPSALGGWEIVDTERSQGHRNYTVRRYDPAVRRMVVDIAEHDHGPAMGWFRAARPGWRLLAAGPRSWYAPPADATRHVLAGDLAALPALARILEDTPPEVPVTVLAEVLDPSDTRYLPERPNTEVIELLGSGNGTGPSGLATALDRVELPTDAYLWLAGEAADTRAAKKHVRALGWSRGRADIVGYWRHNAEEWTKRFEERGGERLRQVFADALAEGKSRQEATDIYERALEAAGL</sequence>
<organism evidence="3 4">
    <name type="scientific">Tsukamurella strandjordii</name>
    <dbReference type="NCBI Taxonomy" id="147577"/>
    <lineage>
        <taxon>Bacteria</taxon>
        <taxon>Bacillati</taxon>
        <taxon>Actinomycetota</taxon>
        <taxon>Actinomycetes</taxon>
        <taxon>Mycobacteriales</taxon>
        <taxon>Tsukamurellaceae</taxon>
        <taxon>Tsukamurella</taxon>
    </lineage>
</organism>
<dbReference type="InterPro" id="IPR039374">
    <property type="entry name" value="SIP_fam"/>
</dbReference>
<proteinExistence type="predicted"/>
<keyword evidence="4" id="KW-1185">Reference proteome</keyword>
<dbReference type="CDD" id="cd06193">
    <property type="entry name" value="siderophore_interacting"/>
    <property type="match status" value="1"/>
</dbReference>
<dbReference type="Gene3D" id="2.40.30.10">
    <property type="entry name" value="Translation factors"/>
    <property type="match status" value="1"/>
</dbReference>
<dbReference type="InterPro" id="IPR007037">
    <property type="entry name" value="SIP_rossman_dom"/>
</dbReference>
<dbReference type="Pfam" id="PF08021">
    <property type="entry name" value="FAD_binding_9"/>
    <property type="match status" value="1"/>
</dbReference>
<accession>A0AA90N9W4</accession>
<dbReference type="PANTHER" id="PTHR30157:SF0">
    <property type="entry name" value="NADPH-DEPENDENT FERRIC-CHELATE REDUCTASE"/>
    <property type="match status" value="1"/>
</dbReference>
<name>A0AA90N9W4_9ACTN</name>
<feature type="domain" description="SIP-like Rossmann fold" evidence="1">
    <location>
        <begin position="137"/>
        <end position="251"/>
    </location>
</feature>
<dbReference type="Pfam" id="PF04954">
    <property type="entry name" value="SIP"/>
    <property type="match status" value="1"/>
</dbReference>
<comment type="caution">
    <text evidence="3">The sequence shown here is derived from an EMBL/GenBank/DDBJ whole genome shotgun (WGS) entry which is preliminary data.</text>
</comment>
<dbReference type="Proteomes" id="UP001178281">
    <property type="component" value="Unassembled WGS sequence"/>
</dbReference>
<evidence type="ECO:0000259" key="2">
    <source>
        <dbReference type="Pfam" id="PF08021"/>
    </source>
</evidence>
<dbReference type="RefSeq" id="WP_305111243.1">
    <property type="nucleotide sequence ID" value="NZ_JAUTIX010000003.1"/>
</dbReference>
<dbReference type="InterPro" id="IPR013113">
    <property type="entry name" value="SIP_FAD-bd"/>
</dbReference>
<dbReference type="InterPro" id="IPR039261">
    <property type="entry name" value="FNR_nucleotide-bd"/>
</dbReference>
<protein>
    <submittedName>
        <fullName evidence="3">Siderophore-interacting protein</fullName>
    </submittedName>
</protein>
<dbReference type="AlphaFoldDB" id="A0AA90N9W4"/>
<reference evidence="3" key="1">
    <citation type="submission" date="2023-08" db="EMBL/GenBank/DDBJ databases">
        <title>The draft genome of Tsukamurella strandjordii strain 050030.</title>
        <authorList>
            <person name="Zhao F."/>
            <person name="Feng Y."/>
            <person name="Zong Z."/>
        </authorList>
    </citation>
    <scope>NUCLEOTIDE SEQUENCE</scope>
    <source>
        <strain evidence="3">050030</strain>
    </source>
</reference>
<dbReference type="Gene3D" id="3.40.50.80">
    <property type="entry name" value="Nucleotide-binding domain of ferredoxin-NADP reductase (FNR) module"/>
    <property type="match status" value="1"/>
</dbReference>
<dbReference type="EMBL" id="JAUTIX010000003">
    <property type="protein sequence ID" value="MDP0398341.1"/>
    <property type="molecule type" value="Genomic_DNA"/>
</dbReference>
<evidence type="ECO:0000313" key="3">
    <source>
        <dbReference type="EMBL" id="MDP0398341.1"/>
    </source>
</evidence>